<reference evidence="2 3" key="1">
    <citation type="journal article" date="2019" name="Nat. Ecol. Evol.">
        <title>Megaphylogeny resolves global patterns of mushroom evolution.</title>
        <authorList>
            <person name="Varga T."/>
            <person name="Krizsan K."/>
            <person name="Foldi C."/>
            <person name="Dima B."/>
            <person name="Sanchez-Garcia M."/>
            <person name="Sanchez-Ramirez S."/>
            <person name="Szollosi G.J."/>
            <person name="Szarkandi J.G."/>
            <person name="Papp V."/>
            <person name="Albert L."/>
            <person name="Andreopoulos W."/>
            <person name="Angelini C."/>
            <person name="Antonin V."/>
            <person name="Barry K.W."/>
            <person name="Bougher N.L."/>
            <person name="Buchanan P."/>
            <person name="Buyck B."/>
            <person name="Bense V."/>
            <person name="Catcheside P."/>
            <person name="Chovatia M."/>
            <person name="Cooper J."/>
            <person name="Damon W."/>
            <person name="Desjardin D."/>
            <person name="Finy P."/>
            <person name="Geml J."/>
            <person name="Haridas S."/>
            <person name="Hughes K."/>
            <person name="Justo A."/>
            <person name="Karasinski D."/>
            <person name="Kautmanova I."/>
            <person name="Kiss B."/>
            <person name="Kocsube S."/>
            <person name="Kotiranta H."/>
            <person name="LaButti K.M."/>
            <person name="Lechner B.E."/>
            <person name="Liimatainen K."/>
            <person name="Lipzen A."/>
            <person name="Lukacs Z."/>
            <person name="Mihaltcheva S."/>
            <person name="Morgado L.N."/>
            <person name="Niskanen T."/>
            <person name="Noordeloos M.E."/>
            <person name="Ohm R.A."/>
            <person name="Ortiz-Santana B."/>
            <person name="Ovrebo C."/>
            <person name="Racz N."/>
            <person name="Riley R."/>
            <person name="Savchenko A."/>
            <person name="Shiryaev A."/>
            <person name="Soop K."/>
            <person name="Spirin V."/>
            <person name="Szebenyi C."/>
            <person name="Tomsovsky M."/>
            <person name="Tulloss R.E."/>
            <person name="Uehling J."/>
            <person name="Grigoriev I.V."/>
            <person name="Vagvolgyi C."/>
            <person name="Papp T."/>
            <person name="Martin F.M."/>
            <person name="Miettinen O."/>
            <person name="Hibbett D.S."/>
            <person name="Nagy L.G."/>
        </authorList>
    </citation>
    <scope>NUCLEOTIDE SEQUENCE [LARGE SCALE GENOMIC DNA]</scope>
    <source>
        <strain evidence="2 3">FP101781</strain>
    </source>
</reference>
<protein>
    <submittedName>
        <fullName evidence="2">Uncharacterized protein</fullName>
    </submittedName>
</protein>
<dbReference type="AlphaFoldDB" id="A0A4Y7TUD8"/>
<evidence type="ECO:0000256" key="1">
    <source>
        <dbReference type="SAM" id="Coils"/>
    </source>
</evidence>
<dbReference type="Proteomes" id="UP000298030">
    <property type="component" value="Unassembled WGS sequence"/>
</dbReference>
<feature type="coiled-coil region" evidence="1">
    <location>
        <begin position="33"/>
        <end position="109"/>
    </location>
</feature>
<dbReference type="EMBL" id="QPFP01000003">
    <property type="protein sequence ID" value="TEB37795.1"/>
    <property type="molecule type" value="Genomic_DNA"/>
</dbReference>
<proteinExistence type="predicted"/>
<sequence>MTLEIDSLRAQLRARENEVDELWAELTTIAESFEQSQREEDDARVDVEELRRLNAIIESQCNNVADELETARKEAEGAKDEVCMLEASLWFAKEEIRVAKADAERARSEAVRAWEEIEYLRRALSADTDIDKLLAIIQVSMELDDRRQGCIRDEGRIRGISHASVVDL</sequence>
<evidence type="ECO:0000313" key="3">
    <source>
        <dbReference type="Proteomes" id="UP000298030"/>
    </source>
</evidence>
<keyword evidence="3" id="KW-1185">Reference proteome</keyword>
<keyword evidence="1" id="KW-0175">Coiled coil</keyword>
<name>A0A4Y7TUD8_COPMI</name>
<accession>A0A4Y7TUD8</accession>
<organism evidence="2 3">
    <name type="scientific">Coprinellus micaceus</name>
    <name type="common">Glistening ink-cap mushroom</name>
    <name type="synonym">Coprinus micaceus</name>
    <dbReference type="NCBI Taxonomy" id="71717"/>
    <lineage>
        <taxon>Eukaryota</taxon>
        <taxon>Fungi</taxon>
        <taxon>Dikarya</taxon>
        <taxon>Basidiomycota</taxon>
        <taxon>Agaricomycotina</taxon>
        <taxon>Agaricomycetes</taxon>
        <taxon>Agaricomycetidae</taxon>
        <taxon>Agaricales</taxon>
        <taxon>Agaricineae</taxon>
        <taxon>Psathyrellaceae</taxon>
        <taxon>Coprinellus</taxon>
    </lineage>
</organism>
<gene>
    <name evidence="2" type="ORF">FA13DRAFT_708177</name>
</gene>
<comment type="caution">
    <text evidence="2">The sequence shown here is derived from an EMBL/GenBank/DDBJ whole genome shotgun (WGS) entry which is preliminary data.</text>
</comment>
<evidence type="ECO:0000313" key="2">
    <source>
        <dbReference type="EMBL" id="TEB37795.1"/>
    </source>
</evidence>